<dbReference type="EMBL" id="LSMT01000151">
    <property type="protein sequence ID" value="PFX25442.1"/>
    <property type="molecule type" value="Genomic_DNA"/>
</dbReference>
<protein>
    <submittedName>
        <fullName evidence="3">4-coumarate--CoA ligase 1</fullName>
    </submittedName>
</protein>
<organism evidence="3 4">
    <name type="scientific">Stylophora pistillata</name>
    <name type="common">Smooth cauliflower coral</name>
    <dbReference type="NCBI Taxonomy" id="50429"/>
    <lineage>
        <taxon>Eukaryota</taxon>
        <taxon>Metazoa</taxon>
        <taxon>Cnidaria</taxon>
        <taxon>Anthozoa</taxon>
        <taxon>Hexacorallia</taxon>
        <taxon>Scleractinia</taxon>
        <taxon>Astrocoeniina</taxon>
        <taxon>Pocilloporidae</taxon>
        <taxon>Stylophora</taxon>
    </lineage>
</organism>
<dbReference type="Proteomes" id="UP000225706">
    <property type="component" value="Unassembled WGS sequence"/>
</dbReference>
<dbReference type="PANTHER" id="PTHR24096:SF422">
    <property type="entry name" value="BCDNA.GH02901"/>
    <property type="match status" value="1"/>
</dbReference>
<feature type="transmembrane region" description="Helical" evidence="1">
    <location>
        <begin position="217"/>
        <end position="240"/>
    </location>
</feature>
<gene>
    <name evidence="3" type="primary">4CL1</name>
    <name evidence="3" type="ORF">AWC38_SpisGene9909</name>
</gene>
<dbReference type="InterPro" id="IPR020845">
    <property type="entry name" value="AMP-binding_CS"/>
</dbReference>
<feature type="domain" description="AMP-dependent synthetase/ligase" evidence="2">
    <location>
        <begin position="25"/>
        <end position="385"/>
    </location>
</feature>
<proteinExistence type="predicted"/>
<keyword evidence="4" id="KW-1185">Reference proteome</keyword>
<dbReference type="Gene3D" id="2.30.38.10">
    <property type="entry name" value="Luciferase, Domain 3"/>
    <property type="match status" value="1"/>
</dbReference>
<accession>A0A2B4SA90</accession>
<evidence type="ECO:0000313" key="4">
    <source>
        <dbReference type="Proteomes" id="UP000225706"/>
    </source>
</evidence>
<dbReference type="PROSITE" id="PS00455">
    <property type="entry name" value="AMP_BINDING"/>
    <property type="match status" value="1"/>
</dbReference>
<evidence type="ECO:0000259" key="2">
    <source>
        <dbReference type="Pfam" id="PF00501"/>
    </source>
</evidence>
<evidence type="ECO:0000313" key="3">
    <source>
        <dbReference type="EMBL" id="PFX25442.1"/>
    </source>
</evidence>
<dbReference type="STRING" id="50429.A0A2B4SA90"/>
<dbReference type="Gene3D" id="3.40.50.980">
    <property type="match status" value="2"/>
</dbReference>
<keyword evidence="1" id="KW-1133">Transmembrane helix</keyword>
<keyword evidence="1" id="KW-0472">Membrane</keyword>
<name>A0A2B4SA90_STYPI</name>
<comment type="caution">
    <text evidence="3">The sequence shown here is derived from an EMBL/GenBank/DDBJ whole genome shotgun (WGS) entry which is preliminary data.</text>
</comment>
<dbReference type="Pfam" id="PF00501">
    <property type="entry name" value="AMP-binding"/>
    <property type="match status" value="1"/>
</dbReference>
<dbReference type="InterPro" id="IPR000873">
    <property type="entry name" value="AMP-dep_synth/lig_dom"/>
</dbReference>
<evidence type="ECO:0000256" key="1">
    <source>
        <dbReference type="SAM" id="Phobius"/>
    </source>
</evidence>
<dbReference type="PANTHER" id="PTHR24096">
    <property type="entry name" value="LONG-CHAIN-FATTY-ACID--COA LIGASE"/>
    <property type="match status" value="1"/>
</dbReference>
<sequence length="400" mass="43811">MALKSKYPDIFIPENVSWPKFIYQNFDKFGEKTALVDALSGRSYSYKQLKILTQRFSSALAKRGFKKGDVLAMFLPNIIEYPIIFYGTAFLGGTVSTVNPLHSSQELARQLRVSEAKYIVTIPPLAENAKDAAALEGIHSVIVVGEAPGCEPLSSFFADDGTAFPEFVPINPMKDIVALPFSSGTTGLSKGVMITHHNLVAGLSILFSNEVFLEDTVILTLLPFYHIYALLCMMGGYLQLGCKLVVMMRFEPDSFLKVMQDYRVTDAPLVPPLILFLAKHPLVDKFDLSSLERVISGAAPLSKELETAMLKRLTQIERIRQGYGMTELCGASHCTPAEGKTKFGSVGLLMPNLHCKVINPETGEILGPNQNGEICVKGPLVMMGYTKDPEATAKTIDSDG</sequence>
<dbReference type="GO" id="GO:0016405">
    <property type="term" value="F:CoA-ligase activity"/>
    <property type="evidence" value="ECO:0007669"/>
    <property type="project" value="TreeGrafter"/>
</dbReference>
<keyword evidence="3" id="KW-0436">Ligase</keyword>
<dbReference type="AlphaFoldDB" id="A0A2B4SA90"/>
<dbReference type="SUPFAM" id="SSF56801">
    <property type="entry name" value="Acetyl-CoA synthetase-like"/>
    <property type="match status" value="1"/>
</dbReference>
<keyword evidence="1" id="KW-0812">Transmembrane</keyword>
<dbReference type="OrthoDB" id="10253869at2759"/>
<reference evidence="4" key="1">
    <citation type="journal article" date="2017" name="bioRxiv">
        <title>Comparative analysis of the genomes of Stylophora pistillata and Acropora digitifera provides evidence for extensive differences between species of corals.</title>
        <authorList>
            <person name="Voolstra C.R."/>
            <person name="Li Y."/>
            <person name="Liew Y.J."/>
            <person name="Baumgarten S."/>
            <person name="Zoccola D."/>
            <person name="Flot J.-F."/>
            <person name="Tambutte S."/>
            <person name="Allemand D."/>
            <person name="Aranda M."/>
        </authorList>
    </citation>
    <scope>NUCLEOTIDE SEQUENCE [LARGE SCALE GENOMIC DNA]</scope>
</reference>